<organism evidence="1 2">
    <name type="scientific">Cladorrhinum samala</name>
    <dbReference type="NCBI Taxonomy" id="585594"/>
    <lineage>
        <taxon>Eukaryota</taxon>
        <taxon>Fungi</taxon>
        <taxon>Dikarya</taxon>
        <taxon>Ascomycota</taxon>
        <taxon>Pezizomycotina</taxon>
        <taxon>Sordariomycetes</taxon>
        <taxon>Sordariomycetidae</taxon>
        <taxon>Sordariales</taxon>
        <taxon>Podosporaceae</taxon>
        <taxon>Cladorrhinum</taxon>
    </lineage>
</organism>
<comment type="caution">
    <text evidence="1">The sequence shown here is derived from an EMBL/GenBank/DDBJ whole genome shotgun (WGS) entry which is preliminary data.</text>
</comment>
<proteinExistence type="predicted"/>
<evidence type="ECO:0000313" key="1">
    <source>
        <dbReference type="EMBL" id="KAK4461121.1"/>
    </source>
</evidence>
<gene>
    <name evidence="1" type="ORF">QBC42DRAFT_270851</name>
</gene>
<dbReference type="EMBL" id="MU864997">
    <property type="protein sequence ID" value="KAK4461121.1"/>
    <property type="molecule type" value="Genomic_DNA"/>
</dbReference>
<sequence length="257" mass="29235">MRRIIGQIRAFSQSCRPMGPQTPGNPYPIIGAIDPEKPINLPADIPRQNGETTEYNANPGTRVREFARRHQIRFWQDAKPAPAQGKMKEYGFKVRFSRNHIFSANDDEALGHLSHPLTEKTLYRYLHQTSTPLWVHARAWASIDNSIAVVRRYSEKKMKGALWHALARLGFDKHGRALDEQSSQVLYGTIILVSPQPKSFMATDFDVVVNDLVQLIKKHVLPQMVKDAGAPLNRVPTGYHIKQTSTQKRSSVRTYKK</sequence>
<dbReference type="Proteomes" id="UP001321749">
    <property type="component" value="Unassembled WGS sequence"/>
</dbReference>
<keyword evidence="2" id="KW-1185">Reference proteome</keyword>
<dbReference type="AlphaFoldDB" id="A0AAV9HQ70"/>
<accession>A0AAV9HQ70</accession>
<name>A0AAV9HQ70_9PEZI</name>
<protein>
    <submittedName>
        <fullName evidence="1">Uncharacterized protein</fullName>
    </submittedName>
</protein>
<reference evidence="1" key="2">
    <citation type="submission" date="2023-06" db="EMBL/GenBank/DDBJ databases">
        <authorList>
            <consortium name="Lawrence Berkeley National Laboratory"/>
            <person name="Mondo S.J."/>
            <person name="Hensen N."/>
            <person name="Bonometti L."/>
            <person name="Westerberg I."/>
            <person name="Brannstrom I.O."/>
            <person name="Guillou S."/>
            <person name="Cros-Aarteil S."/>
            <person name="Calhoun S."/>
            <person name="Haridas S."/>
            <person name="Kuo A."/>
            <person name="Pangilinan J."/>
            <person name="Riley R."/>
            <person name="Labutti K."/>
            <person name="Andreopoulos B."/>
            <person name="Lipzen A."/>
            <person name="Chen C."/>
            <person name="Yanf M."/>
            <person name="Daum C."/>
            <person name="Ng V."/>
            <person name="Clum A."/>
            <person name="Steindorff A."/>
            <person name="Ohm R."/>
            <person name="Martin F."/>
            <person name="Silar P."/>
            <person name="Natvig D."/>
            <person name="Lalanne C."/>
            <person name="Gautier V."/>
            <person name="Ament-Velasquez S.L."/>
            <person name="Kruys A."/>
            <person name="Hutchinson M.I."/>
            <person name="Powell A.J."/>
            <person name="Barry K."/>
            <person name="Miller A.N."/>
            <person name="Grigoriev I.V."/>
            <person name="Debuchy R."/>
            <person name="Gladieux P."/>
            <person name="Thoren M.H."/>
            <person name="Johannesson H."/>
        </authorList>
    </citation>
    <scope>NUCLEOTIDE SEQUENCE</scope>
    <source>
        <strain evidence="1">PSN324</strain>
    </source>
</reference>
<reference evidence="1" key="1">
    <citation type="journal article" date="2023" name="Mol. Phylogenet. Evol.">
        <title>Genome-scale phylogeny and comparative genomics of the fungal order Sordariales.</title>
        <authorList>
            <person name="Hensen N."/>
            <person name="Bonometti L."/>
            <person name="Westerberg I."/>
            <person name="Brannstrom I.O."/>
            <person name="Guillou S."/>
            <person name="Cros-Aarteil S."/>
            <person name="Calhoun S."/>
            <person name="Haridas S."/>
            <person name="Kuo A."/>
            <person name="Mondo S."/>
            <person name="Pangilinan J."/>
            <person name="Riley R."/>
            <person name="LaButti K."/>
            <person name="Andreopoulos B."/>
            <person name="Lipzen A."/>
            <person name="Chen C."/>
            <person name="Yan M."/>
            <person name="Daum C."/>
            <person name="Ng V."/>
            <person name="Clum A."/>
            <person name="Steindorff A."/>
            <person name="Ohm R.A."/>
            <person name="Martin F."/>
            <person name="Silar P."/>
            <person name="Natvig D.O."/>
            <person name="Lalanne C."/>
            <person name="Gautier V."/>
            <person name="Ament-Velasquez S.L."/>
            <person name="Kruys A."/>
            <person name="Hutchinson M.I."/>
            <person name="Powell A.J."/>
            <person name="Barry K."/>
            <person name="Miller A.N."/>
            <person name="Grigoriev I.V."/>
            <person name="Debuchy R."/>
            <person name="Gladieux P."/>
            <person name="Hiltunen Thoren M."/>
            <person name="Johannesson H."/>
        </authorList>
    </citation>
    <scope>NUCLEOTIDE SEQUENCE</scope>
    <source>
        <strain evidence="1">PSN324</strain>
    </source>
</reference>
<evidence type="ECO:0000313" key="2">
    <source>
        <dbReference type="Proteomes" id="UP001321749"/>
    </source>
</evidence>